<dbReference type="AlphaFoldDB" id="A0A919DN89"/>
<dbReference type="SUPFAM" id="SSF51905">
    <property type="entry name" value="FAD/NAD(P)-binding domain"/>
    <property type="match status" value="1"/>
</dbReference>
<reference evidence="4" key="1">
    <citation type="journal article" date="2014" name="Int. J. Syst. Evol. Microbiol.">
        <title>Complete genome sequence of Corynebacterium casei LMG S-19264T (=DSM 44701T), isolated from a smear-ripened cheese.</title>
        <authorList>
            <consortium name="US DOE Joint Genome Institute (JGI-PGF)"/>
            <person name="Walter F."/>
            <person name="Albersmeier A."/>
            <person name="Kalinowski J."/>
            <person name="Ruckert C."/>
        </authorList>
    </citation>
    <scope>NUCLEOTIDE SEQUENCE</scope>
    <source>
        <strain evidence="4">CGMCC 4.7403</strain>
    </source>
</reference>
<dbReference type="GO" id="GO:0008688">
    <property type="term" value="F:3-(3-hydroxyphenyl)propionate hydroxylase activity"/>
    <property type="evidence" value="ECO:0007669"/>
    <property type="project" value="TreeGrafter"/>
</dbReference>
<comment type="caution">
    <text evidence="4">The sequence shown here is derived from an EMBL/GenBank/DDBJ whole genome shotgun (WGS) entry which is preliminary data.</text>
</comment>
<dbReference type="EMBL" id="BNAT01000048">
    <property type="protein sequence ID" value="GHE58961.1"/>
    <property type="molecule type" value="Genomic_DNA"/>
</dbReference>
<protein>
    <submittedName>
        <fullName evidence="4">3-(3-hydroxyphenyl)propionate hydroxylase</fullName>
    </submittedName>
</protein>
<proteinExistence type="predicted"/>
<dbReference type="PANTHER" id="PTHR43476">
    <property type="entry name" value="3-(3-HYDROXY-PHENYL)PROPIONATE/3-HYDROXYCINNAMIC ACID HYDROXYLASE"/>
    <property type="match status" value="1"/>
</dbReference>
<organism evidence="4 5">
    <name type="scientific">Streptomyces capitiformicae</name>
    <dbReference type="NCBI Taxonomy" id="2014920"/>
    <lineage>
        <taxon>Bacteria</taxon>
        <taxon>Bacillati</taxon>
        <taxon>Actinomycetota</taxon>
        <taxon>Actinomycetes</taxon>
        <taxon>Kitasatosporales</taxon>
        <taxon>Streptomycetaceae</taxon>
        <taxon>Streptomyces</taxon>
    </lineage>
</organism>
<reference evidence="4" key="2">
    <citation type="submission" date="2020-09" db="EMBL/GenBank/DDBJ databases">
        <authorList>
            <person name="Sun Q."/>
            <person name="Zhou Y."/>
        </authorList>
    </citation>
    <scope>NUCLEOTIDE SEQUENCE</scope>
    <source>
        <strain evidence="4">CGMCC 4.7403</strain>
    </source>
</reference>
<feature type="region of interest" description="Disordered" evidence="2">
    <location>
        <begin position="390"/>
        <end position="425"/>
    </location>
</feature>
<keyword evidence="5" id="KW-1185">Reference proteome</keyword>
<gene>
    <name evidence="4" type="primary">mhpA</name>
    <name evidence="4" type="ORF">GCM10017771_82030</name>
</gene>
<dbReference type="InterPro" id="IPR050631">
    <property type="entry name" value="PheA/TfdB_FAD_monoxygenase"/>
</dbReference>
<evidence type="ECO:0000256" key="1">
    <source>
        <dbReference type="ARBA" id="ARBA00023002"/>
    </source>
</evidence>
<dbReference type="GO" id="GO:0071949">
    <property type="term" value="F:FAD binding"/>
    <property type="evidence" value="ECO:0007669"/>
    <property type="project" value="InterPro"/>
</dbReference>
<dbReference type="Gene3D" id="3.50.50.60">
    <property type="entry name" value="FAD/NAD(P)-binding domain"/>
    <property type="match status" value="1"/>
</dbReference>
<evidence type="ECO:0000256" key="2">
    <source>
        <dbReference type="SAM" id="MobiDB-lite"/>
    </source>
</evidence>
<dbReference type="PRINTS" id="PR00420">
    <property type="entry name" value="RNGMNOXGNASE"/>
</dbReference>
<evidence type="ECO:0000259" key="3">
    <source>
        <dbReference type="Pfam" id="PF01494"/>
    </source>
</evidence>
<dbReference type="InterPro" id="IPR036188">
    <property type="entry name" value="FAD/NAD-bd_sf"/>
</dbReference>
<evidence type="ECO:0000313" key="4">
    <source>
        <dbReference type="EMBL" id="GHE58961.1"/>
    </source>
</evidence>
<name>A0A919DN89_9ACTN</name>
<dbReference type="Gene3D" id="3.30.9.10">
    <property type="entry name" value="D-Amino Acid Oxidase, subunit A, domain 2"/>
    <property type="match status" value="1"/>
</dbReference>
<dbReference type="InterPro" id="IPR002938">
    <property type="entry name" value="FAD-bd"/>
</dbReference>
<dbReference type="PANTHER" id="PTHR43476:SF3">
    <property type="entry name" value="FAD-BINDING MONOOXYGENASE"/>
    <property type="match status" value="1"/>
</dbReference>
<sequence>MTKLSTGDFDVAIIGYGPVGQCAAALLGRAGHRVVVLERHPNLYEGPRATHIDQEVLRLLDAVGARESFDDYTPLYCVHVINGQGQPLAEAPSPFDDSIAYGTDYQSWQPNLEAALDGAVADCPSVELRRGFEVVDLRDLGGRVEIQAERQEIGDDGRRRGTGEIVRLTATYAIAADGANSRVREILGIERHDFGFEGTWANCDVASNVDFSQHPVTIGEGTFALGNHDLWMVMDPERDIAALPMGKSRRRFGWALLPDEDRAHFESEQLRWEVLGRWGLTANDVEVLSQTFYAFEARLAKKFRQGNVFLAGDAAHTMPPHMGMGMRTGIRDARNLSWKLDLVLRGLAPDAFLNSYEDERLPHSRIWIETSKAIGDTTFVVDTDEAAARDEAYRSGRQAPPAGNQFPLETGLKPHDPDQAALSGKMSPQGFVEREGVQAHLDALLPTLGFRIISVAGDPREFLGAAALAFLHSVDTSFVTLTSDSVVGEDEVIDVGGVYSDFMKENGIQVLVLRPDLYIFGAAARTDQVGTLVAALRKHIES</sequence>
<dbReference type="RefSeq" id="WP_189787525.1">
    <property type="nucleotide sequence ID" value="NZ_BNAT01000048.1"/>
</dbReference>
<feature type="domain" description="FAD-binding" evidence="3">
    <location>
        <begin position="9"/>
        <end position="365"/>
    </location>
</feature>
<evidence type="ECO:0000313" key="5">
    <source>
        <dbReference type="Proteomes" id="UP000603227"/>
    </source>
</evidence>
<dbReference type="Proteomes" id="UP000603227">
    <property type="component" value="Unassembled WGS sequence"/>
</dbReference>
<dbReference type="Pfam" id="PF01494">
    <property type="entry name" value="FAD_binding_3"/>
    <property type="match status" value="1"/>
</dbReference>
<keyword evidence="1" id="KW-0560">Oxidoreductase</keyword>
<dbReference type="GO" id="GO:0019622">
    <property type="term" value="P:3-(3-hydroxy)phenylpropionate catabolic process"/>
    <property type="evidence" value="ECO:0007669"/>
    <property type="project" value="TreeGrafter"/>
</dbReference>
<accession>A0A919DN89</accession>
<dbReference type="NCBIfam" id="NF004829">
    <property type="entry name" value="PRK06183.1-3"/>
    <property type="match status" value="1"/>
</dbReference>